<proteinExistence type="predicted"/>
<evidence type="ECO:0000313" key="2">
    <source>
        <dbReference type="EMBL" id="GIH39573.1"/>
    </source>
</evidence>
<gene>
    <name evidence="2" type="ORF">Mco01_25730</name>
</gene>
<organism evidence="2 3">
    <name type="scientific">Microbispora corallina</name>
    <dbReference type="NCBI Taxonomy" id="83302"/>
    <lineage>
        <taxon>Bacteria</taxon>
        <taxon>Bacillati</taxon>
        <taxon>Actinomycetota</taxon>
        <taxon>Actinomycetes</taxon>
        <taxon>Streptosporangiales</taxon>
        <taxon>Streptosporangiaceae</taxon>
        <taxon>Microbispora</taxon>
    </lineage>
</organism>
<dbReference type="EMBL" id="BOOC01000009">
    <property type="protein sequence ID" value="GIH39573.1"/>
    <property type="molecule type" value="Genomic_DNA"/>
</dbReference>
<comment type="caution">
    <text evidence="2">The sequence shown here is derived from an EMBL/GenBank/DDBJ whole genome shotgun (WGS) entry which is preliminary data.</text>
</comment>
<dbReference type="Proteomes" id="UP000603904">
    <property type="component" value="Unassembled WGS sequence"/>
</dbReference>
<keyword evidence="3" id="KW-1185">Reference proteome</keyword>
<evidence type="ECO:0000256" key="1">
    <source>
        <dbReference type="SAM" id="MobiDB-lite"/>
    </source>
</evidence>
<feature type="compositionally biased region" description="Basic and acidic residues" evidence="1">
    <location>
        <begin position="33"/>
        <end position="48"/>
    </location>
</feature>
<evidence type="ECO:0000313" key="3">
    <source>
        <dbReference type="Proteomes" id="UP000603904"/>
    </source>
</evidence>
<sequence>MRTEDGRYIDTDDDPDFAGEHAPSATDPPNAEPDDKSPDERWEKPTEA</sequence>
<accession>A0ABQ4FXU3</accession>
<reference evidence="2 3" key="1">
    <citation type="submission" date="2021-01" db="EMBL/GenBank/DDBJ databases">
        <title>Whole genome shotgun sequence of Microbispora corallina NBRC 16416.</title>
        <authorList>
            <person name="Komaki H."/>
            <person name="Tamura T."/>
        </authorList>
    </citation>
    <scope>NUCLEOTIDE SEQUENCE [LARGE SCALE GENOMIC DNA]</scope>
    <source>
        <strain evidence="2 3">NBRC 16416</strain>
    </source>
</reference>
<name>A0ABQ4FXU3_9ACTN</name>
<protein>
    <submittedName>
        <fullName evidence="2">Uncharacterized protein</fullName>
    </submittedName>
</protein>
<dbReference type="RefSeq" id="WP_204057092.1">
    <property type="nucleotide sequence ID" value="NZ_BAAAGP010000004.1"/>
</dbReference>
<feature type="region of interest" description="Disordered" evidence="1">
    <location>
        <begin position="1"/>
        <end position="48"/>
    </location>
</feature>
<feature type="compositionally biased region" description="Basic and acidic residues" evidence="1">
    <location>
        <begin position="1"/>
        <end position="10"/>
    </location>
</feature>